<organism evidence="1 2">
    <name type="scientific">Candidatus Marsarchaeota G2 archaeon BE_D</name>
    <dbReference type="NCBI Taxonomy" id="1978158"/>
    <lineage>
        <taxon>Archaea</taxon>
        <taxon>Candidatus Marsarchaeota</taxon>
        <taxon>Candidatus Marsarchaeota group 2</taxon>
    </lineage>
</organism>
<gene>
    <name evidence="1" type="ORF">B9Q04_17275</name>
</gene>
<accession>A0A2R6C5L9</accession>
<comment type="caution">
    <text evidence="1">The sequence shown here is derived from an EMBL/GenBank/DDBJ whole genome shotgun (WGS) entry which is preliminary data.</text>
</comment>
<dbReference type="Proteomes" id="UP000242015">
    <property type="component" value="Unassembled WGS sequence"/>
</dbReference>
<dbReference type="EMBL" id="NEXF01000564">
    <property type="protein sequence ID" value="PSO06199.1"/>
    <property type="molecule type" value="Genomic_DNA"/>
</dbReference>
<name>A0A2R6C5L9_9ARCH</name>
<dbReference type="AlphaFoldDB" id="A0A2R6C5L9"/>
<proteinExistence type="predicted"/>
<evidence type="ECO:0000313" key="2">
    <source>
        <dbReference type="Proteomes" id="UP000242015"/>
    </source>
</evidence>
<protein>
    <submittedName>
        <fullName evidence="1">Uncharacterized protein</fullName>
    </submittedName>
</protein>
<sequence>MGGVYLTQFSFNQSGLSSSHRFSIISPDPLVTTPRVAGQQSAVVFYAYGAFNNITPPHGRYFEALVLSDIHTNPTNWQGNITLDAYPGGGGCDVSGQYNPDKLGSIFVMPQGNTTSACYACLYNATTDRDVRSGSYNLVIDAMQIRIAYFHPAANVLAFGSDPISFASGVGTIGHCRPQFTTYPDGVPKIIYNDFAFDQSLKTVMEYIDPQVLRPENHKKIYISEDAFPNPIFFSTFGRKKLFARLYFAASGSLVPPTNNPQNDPQYAPVFQIAEYDGNYDYSTGAHYLDNWDVGTLVLGTQEPTTSLSGSIPPSQFSIKQVEFSAEDLPAYVGILMKAQSTNAIGPFGVIVLE</sequence>
<evidence type="ECO:0000313" key="1">
    <source>
        <dbReference type="EMBL" id="PSO06199.1"/>
    </source>
</evidence>
<reference evidence="1 2" key="1">
    <citation type="submission" date="2017-04" db="EMBL/GenBank/DDBJ databases">
        <title>Novel microbial lineages endemic to geothermal iron-oxide mats fill important gaps in the evolutionary history of Archaea.</title>
        <authorList>
            <person name="Jay Z.J."/>
            <person name="Beam J.P."/>
            <person name="Dlakic M."/>
            <person name="Rusch D.B."/>
            <person name="Kozubal M.A."/>
            <person name="Inskeep W.P."/>
        </authorList>
    </citation>
    <scope>NUCLEOTIDE SEQUENCE [LARGE SCALE GENOMIC DNA]</scope>
    <source>
        <strain evidence="1">BE_D</strain>
    </source>
</reference>